<keyword evidence="6" id="KW-0732">Signal</keyword>
<evidence type="ECO:0000259" key="7">
    <source>
        <dbReference type="Pfam" id="PF05922"/>
    </source>
</evidence>
<feature type="chain" id="PRO_5034014277" description="Inhibitor I9 domain-containing protein" evidence="6">
    <location>
        <begin position="20"/>
        <end position="201"/>
    </location>
</feature>
<dbReference type="InterPro" id="IPR015500">
    <property type="entry name" value="Peptidase_S8_subtilisin-rel"/>
</dbReference>
<dbReference type="Gene3D" id="3.30.70.80">
    <property type="entry name" value="Peptidase S8 propeptide/proteinase inhibitor I9"/>
    <property type="match status" value="1"/>
</dbReference>
<feature type="signal peptide" evidence="6">
    <location>
        <begin position="1"/>
        <end position="19"/>
    </location>
</feature>
<dbReference type="GO" id="GO:0005615">
    <property type="term" value="C:extracellular space"/>
    <property type="evidence" value="ECO:0007669"/>
    <property type="project" value="TreeGrafter"/>
</dbReference>
<keyword evidence="2" id="KW-0645">Protease</keyword>
<sequence>MRTIFVSAATLAAILPSFAAPTPNVPISKFAGQVKTNSYIIKLKDGVSKDAHISQLIAALTAEGKVQYKYGDVFQGYSASLQGKDLDFIRQSSDVEYIAEDGISSIDYDQGDETAAFVAPETPVAKVLEKGTNGAGVDVYGLDSGIYTAHSCLGGRARWGSTFGGYANWDGHGHGTHTAGAAVGTTYGVATQANIIAVKGK</sequence>
<organism evidence="8 9">
    <name type="scientific">Rhizoctonia solani</name>
    <dbReference type="NCBI Taxonomy" id="456999"/>
    <lineage>
        <taxon>Eukaryota</taxon>
        <taxon>Fungi</taxon>
        <taxon>Dikarya</taxon>
        <taxon>Basidiomycota</taxon>
        <taxon>Agaricomycotina</taxon>
        <taxon>Agaricomycetes</taxon>
        <taxon>Cantharellales</taxon>
        <taxon>Ceratobasidiaceae</taxon>
        <taxon>Rhizoctonia</taxon>
    </lineage>
</organism>
<evidence type="ECO:0000256" key="1">
    <source>
        <dbReference type="ARBA" id="ARBA00011073"/>
    </source>
</evidence>
<evidence type="ECO:0000256" key="2">
    <source>
        <dbReference type="ARBA" id="ARBA00022670"/>
    </source>
</evidence>
<evidence type="ECO:0000256" key="5">
    <source>
        <dbReference type="PROSITE-ProRule" id="PRU01240"/>
    </source>
</evidence>
<comment type="caution">
    <text evidence="5">Lacks conserved residue(s) required for the propagation of feature annotation.</text>
</comment>
<feature type="domain" description="Inhibitor I9" evidence="7">
    <location>
        <begin position="38"/>
        <end position="103"/>
    </location>
</feature>
<dbReference type="PROSITE" id="PS51892">
    <property type="entry name" value="SUBTILASE"/>
    <property type="match status" value="1"/>
</dbReference>
<comment type="similarity">
    <text evidence="1 5">Belongs to the peptidase S8 family.</text>
</comment>
<dbReference type="Gene3D" id="3.40.50.200">
    <property type="entry name" value="Peptidase S8/S53 domain"/>
    <property type="match status" value="1"/>
</dbReference>
<dbReference type="InterPro" id="IPR050131">
    <property type="entry name" value="Peptidase_S8_subtilisin-like"/>
</dbReference>
<evidence type="ECO:0000313" key="8">
    <source>
        <dbReference type="EMBL" id="CAE6410144.1"/>
    </source>
</evidence>
<dbReference type="Proteomes" id="UP000663861">
    <property type="component" value="Unassembled WGS sequence"/>
</dbReference>
<evidence type="ECO:0000256" key="4">
    <source>
        <dbReference type="ARBA" id="ARBA00022825"/>
    </source>
</evidence>
<dbReference type="SUPFAM" id="SSF52743">
    <property type="entry name" value="Subtilisin-like"/>
    <property type="match status" value="1"/>
</dbReference>
<evidence type="ECO:0000256" key="6">
    <source>
        <dbReference type="SAM" id="SignalP"/>
    </source>
</evidence>
<evidence type="ECO:0000313" key="9">
    <source>
        <dbReference type="Proteomes" id="UP000663861"/>
    </source>
</evidence>
<reference evidence="8" key="1">
    <citation type="submission" date="2021-01" db="EMBL/GenBank/DDBJ databases">
        <authorList>
            <person name="Kaushik A."/>
        </authorList>
    </citation>
    <scope>NUCLEOTIDE SEQUENCE</scope>
    <source>
        <strain evidence="8">AG4-RS23</strain>
    </source>
</reference>
<protein>
    <recommendedName>
        <fullName evidence="7">Inhibitor I9 domain-containing protein</fullName>
    </recommendedName>
</protein>
<dbReference type="EMBL" id="CAJMWY010000017">
    <property type="protein sequence ID" value="CAE6410144.1"/>
    <property type="molecule type" value="Genomic_DNA"/>
</dbReference>
<dbReference type="InterPro" id="IPR036852">
    <property type="entry name" value="Peptidase_S8/S53_dom_sf"/>
</dbReference>
<dbReference type="PRINTS" id="PR00723">
    <property type="entry name" value="SUBTILISIN"/>
</dbReference>
<dbReference type="SUPFAM" id="SSF54897">
    <property type="entry name" value="Protease propeptides/inhibitors"/>
    <property type="match status" value="1"/>
</dbReference>
<dbReference type="InterPro" id="IPR010259">
    <property type="entry name" value="S8pro/Inhibitor_I9"/>
</dbReference>
<dbReference type="InterPro" id="IPR037045">
    <property type="entry name" value="S8pro/Inhibitor_I9_sf"/>
</dbReference>
<dbReference type="PANTHER" id="PTHR43806">
    <property type="entry name" value="PEPTIDASE S8"/>
    <property type="match status" value="1"/>
</dbReference>
<dbReference type="Pfam" id="PF05922">
    <property type="entry name" value="Inhibitor_I9"/>
    <property type="match status" value="1"/>
</dbReference>
<dbReference type="AlphaFoldDB" id="A0A8H2X0R3"/>
<dbReference type="GO" id="GO:0006508">
    <property type="term" value="P:proteolysis"/>
    <property type="evidence" value="ECO:0007669"/>
    <property type="project" value="UniProtKB-KW"/>
</dbReference>
<keyword evidence="3" id="KW-0378">Hydrolase</keyword>
<dbReference type="GO" id="GO:0004252">
    <property type="term" value="F:serine-type endopeptidase activity"/>
    <property type="evidence" value="ECO:0007669"/>
    <property type="project" value="InterPro"/>
</dbReference>
<evidence type="ECO:0000256" key="3">
    <source>
        <dbReference type="ARBA" id="ARBA00022801"/>
    </source>
</evidence>
<comment type="caution">
    <text evidence="8">The sequence shown here is derived from an EMBL/GenBank/DDBJ whole genome shotgun (WGS) entry which is preliminary data.</text>
</comment>
<accession>A0A8H2X0R3</accession>
<gene>
    <name evidence="8" type="ORF">RDB_LOCUS1189</name>
</gene>
<keyword evidence="4" id="KW-0720">Serine protease</keyword>
<name>A0A8H2X0R3_9AGAM</name>
<dbReference type="PANTHER" id="PTHR43806:SF11">
    <property type="entry name" value="CEREVISIN-RELATED"/>
    <property type="match status" value="1"/>
</dbReference>
<proteinExistence type="inferred from homology"/>